<keyword evidence="2" id="KW-1185">Reference proteome</keyword>
<name>A0AAU9P238_9ASTR</name>
<accession>A0AAU9P238</accession>
<proteinExistence type="predicted"/>
<dbReference type="EMBL" id="CAKMRJ010005523">
    <property type="protein sequence ID" value="CAH1444092.1"/>
    <property type="molecule type" value="Genomic_DNA"/>
</dbReference>
<reference evidence="1 2" key="1">
    <citation type="submission" date="2022-01" db="EMBL/GenBank/DDBJ databases">
        <authorList>
            <person name="Xiong W."/>
            <person name="Schranz E."/>
        </authorList>
    </citation>
    <scope>NUCLEOTIDE SEQUENCE [LARGE SCALE GENOMIC DNA]</scope>
</reference>
<dbReference type="Proteomes" id="UP001157418">
    <property type="component" value="Unassembled WGS sequence"/>
</dbReference>
<dbReference type="AlphaFoldDB" id="A0AAU9P238"/>
<comment type="caution">
    <text evidence="1">The sequence shown here is derived from an EMBL/GenBank/DDBJ whole genome shotgun (WGS) entry which is preliminary data.</text>
</comment>
<organism evidence="1 2">
    <name type="scientific">Lactuca virosa</name>
    <dbReference type="NCBI Taxonomy" id="75947"/>
    <lineage>
        <taxon>Eukaryota</taxon>
        <taxon>Viridiplantae</taxon>
        <taxon>Streptophyta</taxon>
        <taxon>Embryophyta</taxon>
        <taxon>Tracheophyta</taxon>
        <taxon>Spermatophyta</taxon>
        <taxon>Magnoliopsida</taxon>
        <taxon>eudicotyledons</taxon>
        <taxon>Gunneridae</taxon>
        <taxon>Pentapetalae</taxon>
        <taxon>asterids</taxon>
        <taxon>campanulids</taxon>
        <taxon>Asterales</taxon>
        <taxon>Asteraceae</taxon>
        <taxon>Cichorioideae</taxon>
        <taxon>Cichorieae</taxon>
        <taxon>Lactucinae</taxon>
        <taxon>Lactuca</taxon>
    </lineage>
</organism>
<sequence>MHGSALGEFSGRNFQNMMLVHKAIVKTLVSQNKRLLEENEKFVKENVMKMEATFREVKDLKTLILNDNSVHNANFTSYINTLVAHYDTEAHMVDEI</sequence>
<evidence type="ECO:0000313" key="1">
    <source>
        <dbReference type="EMBL" id="CAH1444092.1"/>
    </source>
</evidence>
<gene>
    <name evidence="1" type="ORF">LVIROSA_LOCUS29958</name>
</gene>
<evidence type="ECO:0000313" key="2">
    <source>
        <dbReference type="Proteomes" id="UP001157418"/>
    </source>
</evidence>
<protein>
    <submittedName>
        <fullName evidence="1">Uncharacterized protein</fullName>
    </submittedName>
</protein>